<protein>
    <submittedName>
        <fullName evidence="1">Uncharacterized protein</fullName>
    </submittedName>
</protein>
<reference evidence="1" key="1">
    <citation type="submission" date="2018-10" db="EMBL/GenBank/DDBJ databases">
        <title>Schaedlerella arabinophila gen. nov. sp. nov., isolated from the mouse intestinal tract and comparative analysis with the genome of the closely related altered Schaedler flora strain ASF502.</title>
        <authorList>
            <person name="Miyake S."/>
            <person name="Soh M."/>
            <person name="Seedorf H."/>
        </authorList>
    </citation>
    <scope>NUCLEOTIDE SEQUENCE [LARGE SCALE GENOMIC DNA]</scope>
    <source>
        <strain evidence="1">DSM 106076</strain>
    </source>
</reference>
<proteinExistence type="predicted"/>
<dbReference type="AlphaFoldDB" id="A0A3R8JMP2"/>
<sequence>MKNELYFERIITIGNLYLEYIFLEFETEPAFFTCVDNHDKLYLCLCSEIRGGQKWVVSECTLGILRLLITETIDMPSALCIPEHVILVTRDLQGHEKSCMINTYDVDPLDLPMTGTFLKCDTESANQYLMDKESAALEIHLEYNSVQYEDSIKRLMSYI</sequence>
<evidence type="ECO:0000313" key="2">
    <source>
        <dbReference type="Proteomes" id="UP000274920"/>
    </source>
</evidence>
<keyword evidence="2" id="KW-1185">Reference proteome</keyword>
<comment type="caution">
    <text evidence="1">The sequence shown here is derived from an EMBL/GenBank/DDBJ whole genome shotgun (WGS) entry which is preliminary data.</text>
</comment>
<evidence type="ECO:0000313" key="1">
    <source>
        <dbReference type="EMBL" id="RRK32322.1"/>
    </source>
</evidence>
<dbReference type="RefSeq" id="WP_125127805.1">
    <property type="nucleotide sequence ID" value="NZ_RHJS01000002.1"/>
</dbReference>
<accession>A0A3R8JMP2</accession>
<name>A0A3R8JMP2_9FIRM</name>
<dbReference type="Proteomes" id="UP000274920">
    <property type="component" value="Unassembled WGS sequence"/>
</dbReference>
<dbReference type="EMBL" id="RHJS01000002">
    <property type="protein sequence ID" value="RRK32322.1"/>
    <property type="molecule type" value="Genomic_DNA"/>
</dbReference>
<organism evidence="1 2">
    <name type="scientific">Schaedlerella arabinosiphila</name>
    <dbReference type="NCBI Taxonomy" id="2044587"/>
    <lineage>
        <taxon>Bacteria</taxon>
        <taxon>Bacillati</taxon>
        <taxon>Bacillota</taxon>
        <taxon>Clostridia</taxon>
        <taxon>Lachnospirales</taxon>
        <taxon>Lachnospiraceae</taxon>
        <taxon>Schaedlerella</taxon>
    </lineage>
</organism>
<gene>
    <name evidence="1" type="ORF">EBB54_13850</name>
</gene>